<keyword evidence="1" id="KW-0472">Membrane</keyword>
<dbReference type="InterPro" id="IPR021682">
    <property type="entry name" value="DUF2933"/>
</dbReference>
<dbReference type="AlphaFoldDB" id="S2L8K6"/>
<dbReference type="Pfam" id="PF11666">
    <property type="entry name" value="DUF2933"/>
    <property type="match status" value="1"/>
</dbReference>
<comment type="caution">
    <text evidence="2">The sequence shown here is derived from an EMBL/GenBank/DDBJ whole genome shotgun (WGS) entry which is preliminary data.</text>
</comment>
<name>S2L8K6_LITA3</name>
<evidence type="ECO:0000256" key="1">
    <source>
        <dbReference type="SAM" id="Phobius"/>
    </source>
</evidence>
<evidence type="ECO:0000313" key="2">
    <source>
        <dbReference type="EMBL" id="EPC01096.1"/>
    </source>
</evidence>
<evidence type="ECO:0000313" key="3">
    <source>
        <dbReference type="Proteomes" id="UP000014463"/>
    </source>
</evidence>
<dbReference type="PATRIC" id="fig|1121939.11.peg.3266"/>
<protein>
    <recommendedName>
        <fullName evidence="4">DUF2933 domain-containing protein</fullName>
    </recommendedName>
</protein>
<evidence type="ECO:0008006" key="4">
    <source>
        <dbReference type="Google" id="ProtNLM"/>
    </source>
</evidence>
<sequence>MGIVCLVLMSGAVALLMWRSHTSLTNSWWLLLPLVLCVGMHLLMHRGHGHRKED</sequence>
<reference evidence="2 3" key="1">
    <citation type="journal article" date="2013" name="Genome Announc.">
        <title>Draft genome sequence of the moderately halophilic gammaproteobacterium Halomonas anticariensis FP35.</title>
        <authorList>
            <person name="Tahrioui A."/>
            <person name="Quesada E."/>
            <person name="Llamas I."/>
        </authorList>
    </citation>
    <scope>NUCLEOTIDE SEQUENCE [LARGE SCALE GENOMIC DNA]</scope>
    <source>
        <strain evidence="3">DSM 16096 / CECT 5854 / LMG 22089 / FP35</strain>
    </source>
</reference>
<keyword evidence="1" id="KW-0812">Transmembrane</keyword>
<organism evidence="2 3">
    <name type="scientific">Litchfieldella anticariensis (strain DSM 16096 / CECT 5854 / CIP 108499 / LMG 22089 / FP35)</name>
    <name type="common">Halomonas anticariensis</name>
    <dbReference type="NCBI Taxonomy" id="1121939"/>
    <lineage>
        <taxon>Bacteria</taxon>
        <taxon>Pseudomonadati</taxon>
        <taxon>Pseudomonadota</taxon>
        <taxon>Gammaproteobacteria</taxon>
        <taxon>Oceanospirillales</taxon>
        <taxon>Halomonadaceae</taxon>
        <taxon>Litchfieldella</taxon>
    </lineage>
</organism>
<keyword evidence="3" id="KW-1185">Reference proteome</keyword>
<dbReference type="Proteomes" id="UP000014463">
    <property type="component" value="Unassembled WGS sequence"/>
</dbReference>
<dbReference type="EMBL" id="ASTJ01000036">
    <property type="protein sequence ID" value="EPC01096.1"/>
    <property type="molecule type" value="Genomic_DNA"/>
</dbReference>
<accession>S2L8K6</accession>
<keyword evidence="1" id="KW-1133">Transmembrane helix</keyword>
<proteinExistence type="predicted"/>
<gene>
    <name evidence="2" type="ORF">L861_11015</name>
</gene>
<dbReference type="STRING" id="1121939.L861_11015"/>
<feature type="transmembrane region" description="Helical" evidence="1">
    <location>
        <begin position="24"/>
        <end position="44"/>
    </location>
</feature>